<feature type="region of interest" description="Disordered" evidence="1">
    <location>
        <begin position="1"/>
        <end position="30"/>
    </location>
</feature>
<evidence type="ECO:0000313" key="3">
    <source>
        <dbReference type="Proteomes" id="UP000243799"/>
    </source>
</evidence>
<dbReference type="STRING" id="490629.SAMN05216266_1473"/>
<protein>
    <submittedName>
        <fullName evidence="2">Uncharacterized protein</fullName>
    </submittedName>
</protein>
<evidence type="ECO:0000313" key="2">
    <source>
        <dbReference type="EMBL" id="SFB64745.1"/>
    </source>
</evidence>
<dbReference type="EMBL" id="FOKG01000047">
    <property type="protein sequence ID" value="SFB64745.1"/>
    <property type="molecule type" value="Genomic_DNA"/>
</dbReference>
<organism evidence="2 3">
    <name type="scientific">Amycolatopsis marina</name>
    <dbReference type="NCBI Taxonomy" id="490629"/>
    <lineage>
        <taxon>Bacteria</taxon>
        <taxon>Bacillati</taxon>
        <taxon>Actinomycetota</taxon>
        <taxon>Actinomycetes</taxon>
        <taxon>Pseudonocardiales</taxon>
        <taxon>Pseudonocardiaceae</taxon>
        <taxon>Amycolatopsis</taxon>
    </lineage>
</organism>
<dbReference type="AlphaFoldDB" id="A0A1I1CPX5"/>
<sequence>MTREAKPSTTYKRTGRRLPTRTRAATVGLF</sequence>
<name>A0A1I1CPX5_9PSEU</name>
<gene>
    <name evidence="2" type="ORF">SAMN05216266_1473</name>
</gene>
<dbReference type="Proteomes" id="UP000243799">
    <property type="component" value="Unassembled WGS sequence"/>
</dbReference>
<accession>A0A1I1CPX5</accession>
<evidence type="ECO:0000256" key="1">
    <source>
        <dbReference type="SAM" id="MobiDB-lite"/>
    </source>
</evidence>
<keyword evidence="3" id="KW-1185">Reference proteome</keyword>
<proteinExistence type="predicted"/>
<reference evidence="3" key="1">
    <citation type="submission" date="2016-10" db="EMBL/GenBank/DDBJ databases">
        <authorList>
            <person name="Varghese N."/>
            <person name="Submissions S."/>
        </authorList>
    </citation>
    <scope>NUCLEOTIDE SEQUENCE [LARGE SCALE GENOMIC DNA]</scope>
    <source>
        <strain evidence="3">CGMCC 4.3568</strain>
    </source>
</reference>